<comment type="caution">
    <text evidence="2">The sequence shown here is derived from an EMBL/GenBank/DDBJ whole genome shotgun (WGS) entry which is preliminary data.</text>
</comment>
<protein>
    <submittedName>
        <fullName evidence="2">Uncharacterized protein</fullName>
    </submittedName>
</protein>
<name>X0W471_9ZZZZ</name>
<accession>X0W471</accession>
<proteinExistence type="predicted"/>
<reference evidence="2" key="1">
    <citation type="journal article" date="2014" name="Front. Microbiol.">
        <title>High frequency of phylogenetically diverse reductive dehalogenase-homologous genes in deep subseafloor sedimentary metagenomes.</title>
        <authorList>
            <person name="Kawai M."/>
            <person name="Futagami T."/>
            <person name="Toyoda A."/>
            <person name="Takaki Y."/>
            <person name="Nishi S."/>
            <person name="Hori S."/>
            <person name="Arai W."/>
            <person name="Tsubouchi T."/>
            <person name="Morono Y."/>
            <person name="Uchiyama I."/>
            <person name="Ito T."/>
            <person name="Fujiyama A."/>
            <person name="Inagaki F."/>
            <person name="Takami H."/>
        </authorList>
    </citation>
    <scope>NUCLEOTIDE SEQUENCE</scope>
    <source>
        <strain evidence="2">Expedition CK06-06</strain>
    </source>
</reference>
<organism evidence="2">
    <name type="scientific">marine sediment metagenome</name>
    <dbReference type="NCBI Taxonomy" id="412755"/>
    <lineage>
        <taxon>unclassified sequences</taxon>
        <taxon>metagenomes</taxon>
        <taxon>ecological metagenomes</taxon>
    </lineage>
</organism>
<dbReference type="AlphaFoldDB" id="X0W471"/>
<evidence type="ECO:0000256" key="1">
    <source>
        <dbReference type="SAM" id="MobiDB-lite"/>
    </source>
</evidence>
<feature type="compositionally biased region" description="Polar residues" evidence="1">
    <location>
        <begin position="1"/>
        <end position="12"/>
    </location>
</feature>
<feature type="non-terminal residue" evidence="2">
    <location>
        <position position="30"/>
    </location>
</feature>
<feature type="region of interest" description="Disordered" evidence="1">
    <location>
        <begin position="1"/>
        <end position="30"/>
    </location>
</feature>
<evidence type="ECO:0000313" key="2">
    <source>
        <dbReference type="EMBL" id="GAG25360.1"/>
    </source>
</evidence>
<sequence>MRSSHGNFSHNNPLRRKESIRRVKREYERS</sequence>
<feature type="compositionally biased region" description="Basic and acidic residues" evidence="1">
    <location>
        <begin position="15"/>
        <end position="30"/>
    </location>
</feature>
<dbReference type="EMBL" id="BARS01030744">
    <property type="protein sequence ID" value="GAG25360.1"/>
    <property type="molecule type" value="Genomic_DNA"/>
</dbReference>
<gene>
    <name evidence="2" type="ORF">S01H1_47924</name>
</gene>